<evidence type="ECO:0000256" key="1">
    <source>
        <dbReference type="SAM" id="SignalP"/>
    </source>
</evidence>
<proteinExistence type="predicted"/>
<dbReference type="AlphaFoldDB" id="A0A6B3LJF9"/>
<comment type="caution">
    <text evidence="2">The sequence shown here is derived from an EMBL/GenBank/DDBJ whole genome shotgun (WGS) entry which is preliminary data.</text>
</comment>
<organism evidence="2 3">
    <name type="scientific">Pontibacter burrus</name>
    <dbReference type="NCBI Taxonomy" id="2704466"/>
    <lineage>
        <taxon>Bacteria</taxon>
        <taxon>Pseudomonadati</taxon>
        <taxon>Bacteroidota</taxon>
        <taxon>Cytophagia</taxon>
        <taxon>Cytophagales</taxon>
        <taxon>Hymenobacteraceae</taxon>
        <taxon>Pontibacter</taxon>
    </lineage>
</organism>
<reference evidence="2 3" key="1">
    <citation type="submission" date="2020-02" db="EMBL/GenBank/DDBJ databases">
        <authorList>
            <person name="Kim M.K."/>
        </authorList>
    </citation>
    <scope>NUCLEOTIDE SEQUENCE [LARGE SCALE GENOMIC DNA]</scope>
    <source>
        <strain evidence="2 3">BT327</strain>
    </source>
</reference>
<dbReference type="Proteomes" id="UP000474777">
    <property type="component" value="Unassembled WGS sequence"/>
</dbReference>
<dbReference type="RefSeq" id="WP_163913225.1">
    <property type="nucleotide sequence ID" value="NZ_JAAGWD010000002.1"/>
</dbReference>
<evidence type="ECO:0008006" key="4">
    <source>
        <dbReference type="Google" id="ProtNLM"/>
    </source>
</evidence>
<name>A0A6B3LJF9_9BACT</name>
<protein>
    <recommendedName>
        <fullName evidence="4">Outer membrane protein beta-barrel domain-containing protein</fullName>
    </recommendedName>
</protein>
<sequence length="218" mass="24105">MRKLISTTLLLVLCFTAFGQDEQNYSSTIRVQFGGAIPTGSFKSKSFDEEYPPFAISGPLLQVNYARTIKDNWAVGGTFALRRNPFNLDKFAPKGDELVLHTDSEPWQSVFTLADLYYQHQAGLNTLYLRGSLGVAFSRRASVTVDTSFGTIYRAPDHGVAPAYGLHAGFQQNYSRFSIGLETGVFATRPVFEVQGSNATYKQSMATINASMFLAYAF</sequence>
<feature type="chain" id="PRO_5025442029" description="Outer membrane protein beta-barrel domain-containing protein" evidence="1">
    <location>
        <begin position="20"/>
        <end position="218"/>
    </location>
</feature>
<dbReference type="EMBL" id="JAAGWD010000002">
    <property type="protein sequence ID" value="NEM97122.1"/>
    <property type="molecule type" value="Genomic_DNA"/>
</dbReference>
<keyword evidence="1" id="KW-0732">Signal</keyword>
<feature type="signal peptide" evidence="1">
    <location>
        <begin position="1"/>
        <end position="19"/>
    </location>
</feature>
<keyword evidence="3" id="KW-1185">Reference proteome</keyword>
<gene>
    <name evidence="2" type="ORF">GXP69_05395</name>
</gene>
<evidence type="ECO:0000313" key="2">
    <source>
        <dbReference type="EMBL" id="NEM97122.1"/>
    </source>
</evidence>
<accession>A0A6B3LJF9</accession>
<evidence type="ECO:0000313" key="3">
    <source>
        <dbReference type="Proteomes" id="UP000474777"/>
    </source>
</evidence>